<dbReference type="Proteomes" id="UP000237271">
    <property type="component" value="Unassembled WGS sequence"/>
</dbReference>
<organism evidence="1 2">
    <name type="scientific">Phytophthora palmivora</name>
    <dbReference type="NCBI Taxonomy" id="4796"/>
    <lineage>
        <taxon>Eukaryota</taxon>
        <taxon>Sar</taxon>
        <taxon>Stramenopiles</taxon>
        <taxon>Oomycota</taxon>
        <taxon>Peronosporomycetes</taxon>
        <taxon>Peronosporales</taxon>
        <taxon>Peronosporaceae</taxon>
        <taxon>Phytophthora</taxon>
    </lineage>
</organism>
<evidence type="ECO:0000313" key="1">
    <source>
        <dbReference type="EMBL" id="POM62613.1"/>
    </source>
</evidence>
<accession>A0A2P4XAN4</accession>
<name>A0A2P4XAN4_9STRA</name>
<comment type="caution">
    <text evidence="1">The sequence shown here is derived from an EMBL/GenBank/DDBJ whole genome shotgun (WGS) entry which is preliminary data.</text>
</comment>
<sequence>MMFGTKPDIHHIRKFGSLAYVHVPATPGRRITPTLRTEDTNYYDDQSEFEGLQHHQLEGVSRRKHGKRYGYAWTD</sequence>
<dbReference type="EMBL" id="NCKW01015529">
    <property type="protein sequence ID" value="POM62613.1"/>
    <property type="molecule type" value="Genomic_DNA"/>
</dbReference>
<dbReference type="AlphaFoldDB" id="A0A2P4XAN4"/>
<proteinExistence type="predicted"/>
<gene>
    <name evidence="1" type="ORF">PHPALM_28211</name>
</gene>
<keyword evidence="2" id="KW-1185">Reference proteome</keyword>
<dbReference type="OrthoDB" id="413361at2759"/>
<reference evidence="1 2" key="1">
    <citation type="journal article" date="2017" name="Genome Biol. Evol.">
        <title>Phytophthora megakarya and P. palmivora, closely related causal agents of cacao black pod rot, underwent increases in genome sizes and gene numbers by different mechanisms.</title>
        <authorList>
            <person name="Ali S.S."/>
            <person name="Shao J."/>
            <person name="Lary D.J."/>
            <person name="Kronmiller B."/>
            <person name="Shen D."/>
            <person name="Strem M.D."/>
            <person name="Amoako-Attah I."/>
            <person name="Akrofi A.Y."/>
            <person name="Begoude B.A."/>
            <person name="Ten Hoopen G.M."/>
            <person name="Coulibaly K."/>
            <person name="Kebe B.I."/>
            <person name="Melnick R.L."/>
            <person name="Guiltinan M.J."/>
            <person name="Tyler B.M."/>
            <person name="Meinhardt L.W."/>
            <person name="Bailey B.A."/>
        </authorList>
    </citation>
    <scope>NUCLEOTIDE SEQUENCE [LARGE SCALE GENOMIC DNA]</scope>
    <source>
        <strain evidence="2">sbr112.9</strain>
    </source>
</reference>
<evidence type="ECO:0000313" key="2">
    <source>
        <dbReference type="Proteomes" id="UP000237271"/>
    </source>
</evidence>
<protein>
    <submittedName>
        <fullName evidence="1">Integrase</fullName>
    </submittedName>
</protein>